<dbReference type="InterPro" id="IPR015422">
    <property type="entry name" value="PyrdxlP-dep_Trfase_small"/>
</dbReference>
<keyword evidence="7" id="KW-1185">Reference proteome</keyword>
<dbReference type="InterPro" id="IPR049704">
    <property type="entry name" value="Aminotrans_3_PPA_site"/>
</dbReference>
<dbReference type="Proteomes" id="UP001595805">
    <property type="component" value="Unassembled WGS sequence"/>
</dbReference>
<protein>
    <submittedName>
        <fullName evidence="6">Aspartate aminotransferase family protein</fullName>
    </submittedName>
</protein>
<dbReference type="PANTHER" id="PTHR11986:SF79">
    <property type="entry name" value="ACETYLORNITHINE AMINOTRANSFERASE, MITOCHONDRIAL"/>
    <property type="match status" value="1"/>
</dbReference>
<dbReference type="SUPFAM" id="SSF53383">
    <property type="entry name" value="PLP-dependent transferases"/>
    <property type="match status" value="1"/>
</dbReference>
<evidence type="ECO:0000256" key="4">
    <source>
        <dbReference type="ARBA" id="ARBA00022898"/>
    </source>
</evidence>
<evidence type="ECO:0000256" key="2">
    <source>
        <dbReference type="ARBA" id="ARBA00022576"/>
    </source>
</evidence>
<keyword evidence="3" id="KW-0808">Transferase</keyword>
<gene>
    <name evidence="6" type="ORF">ACFOSV_12490</name>
</gene>
<dbReference type="RefSeq" id="WP_377906348.1">
    <property type="nucleotide sequence ID" value="NZ_JBHRZS010000007.1"/>
</dbReference>
<dbReference type="Gene3D" id="3.90.1150.10">
    <property type="entry name" value="Aspartate Aminotransferase, domain 1"/>
    <property type="match status" value="1"/>
</dbReference>
<comment type="similarity">
    <text evidence="5">Belongs to the class-III pyridoxal-phosphate-dependent aminotransferase family.</text>
</comment>
<evidence type="ECO:0000256" key="1">
    <source>
        <dbReference type="ARBA" id="ARBA00001933"/>
    </source>
</evidence>
<reference evidence="7" key="1">
    <citation type="journal article" date="2019" name="Int. J. Syst. Evol. Microbiol.">
        <title>The Global Catalogue of Microorganisms (GCM) 10K type strain sequencing project: providing services to taxonomists for standard genome sequencing and annotation.</title>
        <authorList>
            <consortium name="The Broad Institute Genomics Platform"/>
            <consortium name="The Broad Institute Genome Sequencing Center for Infectious Disease"/>
            <person name="Wu L."/>
            <person name="Ma J."/>
        </authorList>
    </citation>
    <scope>NUCLEOTIDE SEQUENCE [LARGE SCALE GENOMIC DNA]</scope>
    <source>
        <strain evidence="7">CCUG 60523</strain>
    </source>
</reference>
<dbReference type="InterPro" id="IPR015421">
    <property type="entry name" value="PyrdxlP-dep_Trfase_major"/>
</dbReference>
<keyword evidence="2 6" id="KW-0032">Aminotransferase</keyword>
<dbReference type="EMBL" id="JBHRZS010000007">
    <property type="protein sequence ID" value="MFC3881005.1"/>
    <property type="molecule type" value="Genomic_DNA"/>
</dbReference>
<proteinExistence type="inferred from homology"/>
<dbReference type="GO" id="GO:0008483">
    <property type="term" value="F:transaminase activity"/>
    <property type="evidence" value="ECO:0007669"/>
    <property type="project" value="UniProtKB-KW"/>
</dbReference>
<evidence type="ECO:0000313" key="6">
    <source>
        <dbReference type="EMBL" id="MFC3881005.1"/>
    </source>
</evidence>
<dbReference type="Pfam" id="PF00202">
    <property type="entry name" value="Aminotran_3"/>
    <property type="match status" value="1"/>
</dbReference>
<comment type="caution">
    <text evidence="6">The sequence shown here is derived from an EMBL/GenBank/DDBJ whole genome shotgun (WGS) entry which is preliminary data.</text>
</comment>
<dbReference type="Gene3D" id="3.40.640.10">
    <property type="entry name" value="Type I PLP-dependent aspartate aminotransferase-like (Major domain)"/>
    <property type="match status" value="1"/>
</dbReference>
<evidence type="ECO:0000256" key="5">
    <source>
        <dbReference type="RuleBase" id="RU003560"/>
    </source>
</evidence>
<keyword evidence="4 5" id="KW-0663">Pyridoxal phosphate</keyword>
<sequence>MNPRQLFLQHLAQTTDFPLLIEIEKAEGVYMYGPEGKKYLDLIAGIGVSNVGHRHPKVVEATKAQLDQYMHLMVYGEYVQTPQSQLAKALVDTLPEALDNVYLVNSGSEAIEGAIKLAKRYTGRPNIISCVNAYHGSSHGALSVGGNEIFKRAYRPLLPGIGHIVYGGFTDLEKINEDTAAVIIETIQGEAGIMVACSTYFQALRKRCDETGTLLICDEIQCGFGRTGKFWAFEHFGMEPDVVCCAKGMGGGMPIGAFIAKKEVMKSFANNPLLGHITTFGGHPVSCAASLATIQILQEENLIDQVESKANLFKKLLVHPKIKSIRNKGLMMAVEFESFEVLKPIIDRAIELGVITDWFLFCDDSMRIAPPLIITEEQIQDACKIILEAINDPLSN</sequence>
<evidence type="ECO:0000313" key="7">
    <source>
        <dbReference type="Proteomes" id="UP001595805"/>
    </source>
</evidence>
<dbReference type="PANTHER" id="PTHR11986">
    <property type="entry name" value="AMINOTRANSFERASE CLASS III"/>
    <property type="match status" value="1"/>
</dbReference>
<dbReference type="InterPro" id="IPR005814">
    <property type="entry name" value="Aminotrans_3"/>
</dbReference>
<organism evidence="6 7">
    <name type="scientific">Algoriphagus namhaensis</name>
    <dbReference type="NCBI Taxonomy" id="915353"/>
    <lineage>
        <taxon>Bacteria</taxon>
        <taxon>Pseudomonadati</taxon>
        <taxon>Bacteroidota</taxon>
        <taxon>Cytophagia</taxon>
        <taxon>Cytophagales</taxon>
        <taxon>Cyclobacteriaceae</taxon>
        <taxon>Algoriphagus</taxon>
    </lineage>
</organism>
<dbReference type="InterPro" id="IPR015424">
    <property type="entry name" value="PyrdxlP-dep_Trfase"/>
</dbReference>
<name>A0ABV8ATR2_9BACT</name>
<comment type="cofactor">
    <cofactor evidence="1">
        <name>pyridoxal 5'-phosphate</name>
        <dbReference type="ChEBI" id="CHEBI:597326"/>
    </cofactor>
</comment>
<accession>A0ABV8ATR2</accession>
<dbReference type="CDD" id="cd00610">
    <property type="entry name" value="OAT_like"/>
    <property type="match status" value="1"/>
</dbReference>
<dbReference type="PIRSF" id="PIRSF000521">
    <property type="entry name" value="Transaminase_4ab_Lys_Orn"/>
    <property type="match status" value="1"/>
</dbReference>
<evidence type="ECO:0000256" key="3">
    <source>
        <dbReference type="ARBA" id="ARBA00022679"/>
    </source>
</evidence>
<dbReference type="PROSITE" id="PS00600">
    <property type="entry name" value="AA_TRANSFER_CLASS_3"/>
    <property type="match status" value="1"/>
</dbReference>
<dbReference type="InterPro" id="IPR050103">
    <property type="entry name" value="Class-III_PLP-dep_AT"/>
</dbReference>